<accession>A0A917MKM2</accession>
<comment type="similarity">
    <text evidence="1">Belongs to the transferase hexapeptide repeat family.</text>
</comment>
<gene>
    <name evidence="6" type="ORF">GCM10010921_07590</name>
</gene>
<dbReference type="AlphaFoldDB" id="A0A917MKM2"/>
<organism evidence="6 7">
    <name type="scientific">Microbacterium album</name>
    <dbReference type="NCBI Taxonomy" id="2053191"/>
    <lineage>
        <taxon>Bacteria</taxon>
        <taxon>Bacillati</taxon>
        <taxon>Actinomycetota</taxon>
        <taxon>Actinomycetes</taxon>
        <taxon>Micrococcales</taxon>
        <taxon>Microbacteriaceae</taxon>
        <taxon>Microbacterium</taxon>
    </lineage>
</organism>
<dbReference type="SUPFAM" id="SSF53448">
    <property type="entry name" value="Nucleotide-diphospho-sugar transferases"/>
    <property type="match status" value="1"/>
</dbReference>
<proteinExistence type="inferred from homology"/>
<keyword evidence="4" id="KW-0677">Repeat</keyword>
<protein>
    <submittedName>
        <fullName evidence="6">Uncharacterized protein</fullName>
    </submittedName>
</protein>
<evidence type="ECO:0000256" key="1">
    <source>
        <dbReference type="ARBA" id="ARBA00007274"/>
    </source>
</evidence>
<evidence type="ECO:0000313" key="7">
    <source>
        <dbReference type="Proteomes" id="UP000657592"/>
    </source>
</evidence>
<dbReference type="GO" id="GO:0008374">
    <property type="term" value="F:O-acyltransferase activity"/>
    <property type="evidence" value="ECO:0007669"/>
    <property type="project" value="TreeGrafter"/>
</dbReference>
<dbReference type="InterPro" id="IPR011004">
    <property type="entry name" value="Trimer_LpxA-like_sf"/>
</dbReference>
<reference evidence="6" key="1">
    <citation type="journal article" date="2014" name="Int. J. Syst. Evol. Microbiol.">
        <title>Complete genome sequence of Corynebacterium casei LMG S-19264T (=DSM 44701T), isolated from a smear-ripened cheese.</title>
        <authorList>
            <consortium name="US DOE Joint Genome Institute (JGI-PGF)"/>
            <person name="Walter F."/>
            <person name="Albersmeier A."/>
            <person name="Kalinowski J."/>
            <person name="Ruckert C."/>
        </authorList>
    </citation>
    <scope>NUCLEOTIDE SEQUENCE</scope>
    <source>
        <strain evidence="6">CGMCC 1.15794</strain>
    </source>
</reference>
<keyword evidence="2" id="KW-0328">Glycosyltransferase</keyword>
<dbReference type="EMBL" id="BMJY01000002">
    <property type="protein sequence ID" value="GGH37597.1"/>
    <property type="molecule type" value="Genomic_DNA"/>
</dbReference>
<reference evidence="6" key="2">
    <citation type="submission" date="2020-09" db="EMBL/GenBank/DDBJ databases">
        <authorList>
            <person name="Sun Q."/>
            <person name="Zhou Y."/>
        </authorList>
    </citation>
    <scope>NUCLEOTIDE SEQUENCE</scope>
    <source>
        <strain evidence="6">CGMCC 1.15794</strain>
    </source>
</reference>
<dbReference type="PROSITE" id="PS00101">
    <property type="entry name" value="HEXAPEP_TRANSFERASES"/>
    <property type="match status" value="1"/>
</dbReference>
<evidence type="ECO:0000256" key="4">
    <source>
        <dbReference type="ARBA" id="ARBA00022737"/>
    </source>
</evidence>
<keyword evidence="3" id="KW-0808">Transferase</keyword>
<dbReference type="GO" id="GO:0016020">
    <property type="term" value="C:membrane"/>
    <property type="evidence" value="ECO:0007669"/>
    <property type="project" value="InterPro"/>
</dbReference>
<dbReference type="RefSeq" id="WP_229663048.1">
    <property type="nucleotide sequence ID" value="NZ_BMJY01000002.1"/>
</dbReference>
<keyword evidence="7" id="KW-1185">Reference proteome</keyword>
<comment type="caution">
    <text evidence="6">The sequence shown here is derived from an EMBL/GenBank/DDBJ whole genome shotgun (WGS) entry which is preliminary data.</text>
</comment>
<dbReference type="Proteomes" id="UP000657592">
    <property type="component" value="Unassembled WGS sequence"/>
</dbReference>
<dbReference type="SUPFAM" id="SSF51161">
    <property type="entry name" value="Trimeric LpxA-like enzymes"/>
    <property type="match status" value="1"/>
</dbReference>
<evidence type="ECO:0000256" key="3">
    <source>
        <dbReference type="ARBA" id="ARBA00022679"/>
    </source>
</evidence>
<dbReference type="GO" id="GO:0016757">
    <property type="term" value="F:glycosyltransferase activity"/>
    <property type="evidence" value="ECO:0007669"/>
    <property type="project" value="UniProtKB-KW"/>
</dbReference>
<feature type="region of interest" description="Disordered" evidence="5">
    <location>
        <begin position="236"/>
        <end position="259"/>
    </location>
</feature>
<name>A0A917MKM2_9MICO</name>
<dbReference type="InterPro" id="IPR001451">
    <property type="entry name" value="Hexapep"/>
</dbReference>
<dbReference type="PANTHER" id="PTHR23416">
    <property type="entry name" value="SIALIC ACID SYNTHASE-RELATED"/>
    <property type="match status" value="1"/>
</dbReference>
<dbReference type="Pfam" id="PF00132">
    <property type="entry name" value="Hexapep"/>
    <property type="match status" value="1"/>
</dbReference>
<evidence type="ECO:0000313" key="6">
    <source>
        <dbReference type="EMBL" id="GGH37597.1"/>
    </source>
</evidence>
<dbReference type="InterPro" id="IPR018357">
    <property type="entry name" value="Hexapep_transf_CS"/>
</dbReference>
<dbReference type="InterPro" id="IPR051159">
    <property type="entry name" value="Hexapeptide_acetyltransf"/>
</dbReference>
<dbReference type="PANTHER" id="PTHR23416:SF23">
    <property type="entry name" value="ACETYLTRANSFERASE C18B11.09C-RELATED"/>
    <property type="match status" value="1"/>
</dbReference>
<dbReference type="InterPro" id="IPR008630">
    <property type="entry name" value="Glyco_trans_34"/>
</dbReference>
<sequence length="436" mass="48745">MTAPRIGIVSYCDRVRTLAHVNHELYAREHGYTYIFDIAPTDGWKFFAKVEKILKFLPLFDWVFWIDDDAFIMDRSIALEHFIAKGPDSSLIMCESPRRNGVWTWISSGNFLIRNTPEASSFLRDVLKTDLDAVASWWDPELFGHFTRGDQDAMVYQLHQNKSYQRPGFLTRLPFEAFNTRPEHFRNGPREHFLVHFTGDDKRGMAQAFGRRFELPESLTYWNEFKALRGVYHPHPAAPEPRAADAAETSDAGDRSSQEIGRVEARLKALESRTPQLRSEWQRFAVDDGNLRLEEGVELLEGAGREIRFEGRATLYRRAQVIGPATIGDGAFINRDCLVQGHTTIGTGVALGPGVRVLTDTHELGPADKRAGNRVVRPVTIGNGVWIGAGATVLPGVTVGDGAIVAAGAVVTRDVPRSTVVAGVPAKVKKKIRKRR</sequence>
<dbReference type="Pfam" id="PF05637">
    <property type="entry name" value="Glyco_transf_34"/>
    <property type="match status" value="1"/>
</dbReference>
<evidence type="ECO:0000256" key="2">
    <source>
        <dbReference type="ARBA" id="ARBA00022676"/>
    </source>
</evidence>
<dbReference type="Gene3D" id="2.160.10.10">
    <property type="entry name" value="Hexapeptide repeat proteins"/>
    <property type="match status" value="1"/>
</dbReference>
<dbReference type="Gene3D" id="3.90.550.10">
    <property type="entry name" value="Spore Coat Polysaccharide Biosynthesis Protein SpsA, Chain A"/>
    <property type="match status" value="1"/>
</dbReference>
<evidence type="ECO:0000256" key="5">
    <source>
        <dbReference type="SAM" id="MobiDB-lite"/>
    </source>
</evidence>
<dbReference type="InterPro" id="IPR029044">
    <property type="entry name" value="Nucleotide-diphossugar_trans"/>
</dbReference>